<dbReference type="Pfam" id="PF25000">
    <property type="entry name" value="DUF7779"/>
    <property type="match status" value="1"/>
</dbReference>
<dbReference type="KEGG" id="ure:UREG_02909"/>
<evidence type="ECO:0000313" key="3">
    <source>
        <dbReference type="Proteomes" id="UP000002058"/>
    </source>
</evidence>
<dbReference type="HOGENOM" id="CLU_000288_125_13_1"/>
<dbReference type="OrthoDB" id="4172653at2759"/>
<dbReference type="InParanoid" id="C4JIP8"/>
<dbReference type="EMBL" id="CH476615">
    <property type="protein sequence ID" value="EEP78060.1"/>
    <property type="molecule type" value="Genomic_DNA"/>
</dbReference>
<dbReference type="InterPro" id="IPR027417">
    <property type="entry name" value="P-loop_NTPase"/>
</dbReference>
<dbReference type="GO" id="GO:0043531">
    <property type="term" value="F:ADP binding"/>
    <property type="evidence" value="ECO:0007669"/>
    <property type="project" value="InterPro"/>
</dbReference>
<evidence type="ECO:0000259" key="1">
    <source>
        <dbReference type="Pfam" id="PF25000"/>
    </source>
</evidence>
<gene>
    <name evidence="2" type="ORF">UREG_02909</name>
</gene>
<name>C4JIP8_UNCRE</name>
<dbReference type="Gene3D" id="1.25.40.10">
    <property type="entry name" value="Tetratricopeptide repeat domain"/>
    <property type="match status" value="1"/>
</dbReference>
<dbReference type="VEuPathDB" id="FungiDB:UREG_02909"/>
<dbReference type="SUPFAM" id="SSF52540">
    <property type="entry name" value="P-loop containing nucleoside triphosphate hydrolases"/>
    <property type="match status" value="1"/>
</dbReference>
<dbReference type="eggNOG" id="KOG2029">
    <property type="taxonomic scope" value="Eukaryota"/>
</dbReference>
<dbReference type="PANTHER" id="PTHR35205">
    <property type="entry name" value="NB-ARC AND TPR DOMAIN PROTEIN"/>
    <property type="match status" value="1"/>
</dbReference>
<organism evidence="2 3">
    <name type="scientific">Uncinocarpus reesii (strain UAMH 1704)</name>
    <dbReference type="NCBI Taxonomy" id="336963"/>
    <lineage>
        <taxon>Eukaryota</taxon>
        <taxon>Fungi</taxon>
        <taxon>Dikarya</taxon>
        <taxon>Ascomycota</taxon>
        <taxon>Pezizomycotina</taxon>
        <taxon>Eurotiomycetes</taxon>
        <taxon>Eurotiomycetidae</taxon>
        <taxon>Onygenales</taxon>
        <taxon>Onygenaceae</taxon>
        <taxon>Uncinocarpus</taxon>
    </lineage>
</organism>
<dbReference type="Proteomes" id="UP000002058">
    <property type="component" value="Unassembled WGS sequence"/>
</dbReference>
<dbReference type="InterPro" id="IPR056681">
    <property type="entry name" value="DUF7779"/>
</dbReference>
<dbReference type="AlphaFoldDB" id="C4JIP8"/>
<dbReference type="OMA" id="TGWYRVL"/>
<dbReference type="SUPFAM" id="SSF48452">
    <property type="entry name" value="TPR-like"/>
    <property type="match status" value="1"/>
</dbReference>
<accession>C4JIP8</accession>
<dbReference type="InterPro" id="IPR011990">
    <property type="entry name" value="TPR-like_helical_dom_sf"/>
</dbReference>
<feature type="domain" description="DUF7779" evidence="1">
    <location>
        <begin position="557"/>
        <end position="665"/>
    </location>
</feature>
<dbReference type="Gene3D" id="3.40.50.300">
    <property type="entry name" value="P-loop containing nucleotide triphosphate hydrolases"/>
    <property type="match status" value="1"/>
</dbReference>
<keyword evidence="3" id="KW-1185">Reference proteome</keyword>
<reference evidence="3" key="1">
    <citation type="journal article" date="2009" name="Genome Res.">
        <title>Comparative genomic analyses of the human fungal pathogens Coccidioides and their relatives.</title>
        <authorList>
            <person name="Sharpton T.J."/>
            <person name="Stajich J.E."/>
            <person name="Rounsley S.D."/>
            <person name="Gardner M.J."/>
            <person name="Wortman J.R."/>
            <person name="Jordar V.S."/>
            <person name="Maiti R."/>
            <person name="Kodira C.D."/>
            <person name="Neafsey D.E."/>
            <person name="Zeng Q."/>
            <person name="Hung C.-Y."/>
            <person name="McMahan C."/>
            <person name="Muszewska A."/>
            <person name="Grynberg M."/>
            <person name="Mandel M.A."/>
            <person name="Kellner E.M."/>
            <person name="Barker B.M."/>
            <person name="Galgiani J.N."/>
            <person name="Orbach M.J."/>
            <person name="Kirkland T.N."/>
            <person name="Cole G.T."/>
            <person name="Henn M.R."/>
            <person name="Birren B.W."/>
            <person name="Taylor J.W."/>
        </authorList>
    </citation>
    <scope>NUCLEOTIDE SEQUENCE [LARGE SCALE GENOMIC DNA]</scope>
    <source>
        <strain evidence="3">UAMH 1704</strain>
    </source>
</reference>
<protein>
    <recommendedName>
        <fullName evidence="1">DUF7779 domain-containing protein</fullName>
    </recommendedName>
</protein>
<dbReference type="RefSeq" id="XP_002543393.1">
    <property type="nucleotide sequence ID" value="XM_002543347.1"/>
</dbReference>
<dbReference type="PANTHER" id="PTHR35205:SF1">
    <property type="entry name" value="ZU5 DOMAIN-CONTAINING PROTEIN"/>
    <property type="match status" value="1"/>
</dbReference>
<dbReference type="GeneID" id="8443525"/>
<sequence>MAKDYDFGITIIHDPNASATAGKSQAHEIAFDLVAIHGLNGDPFRTWTHPETAVMWLRDLLPEAIPNIRIMTFGYNPRFKNFTDKSGDLCLATAKALVMGCTEARERVQESVCGILFLGKMFRSSFTPGVSDQHSGTPHKASSPAAMGKVLANIVFAFSPIRAPLALIRTFKEESELLLEITEDFLQRRERIHLVSFYELESTSIGPFLRKLIVEQRSAIFNVPLETTVPQFADHKNIARFSSSEDRSFLPVLSQLKEFARVVCSDRASRTRSFTATDQNKGRSLGYSVRHADSQTEPSIPFDVDIQPCSSLRGREDIFDMLSRYFRTDQTQAPTRRTFGICGLGGVGKTQIALHYALQNLSKYKSGVAFINATSPASLSAHFDRLNDLLRLGDSRDKIGAVRSWLSRPENSSWLLVFDNANDLNTAPLHKYFPAVNWGHIIITSRDQAVIGSIADDGHVLNHLGENDAVQLLLQKSGIQHPTEDALEDAKKVAGLLGYLPLALVQAGAFVRSRHRSLGEYRKLYMTRRDDLLNFAPRLGTGKAVLATWETNFKQVELESSGAACLLYLFSFLQPFSIPEVLLQRGSCPQKRWSEDGEITEISAENEGVETELVKVIQDVFEFDTAVEKLLSFSLISCKRESGGLRSFSIHPLVQHCAARRLSPSDVRKWRWQALLLVCHAFPRSRYLDPLNGEVGRTLLPHLSRVISEYDAMCLEHGDQVSFRFELASTLLAASRFSNAKWKFEAIDRTKKLLEGNYDPFLNAWLAYRESSVRRMSGDQEESENVLHRFPRDTAAPKGEELEPSRRYNAQRGELIISFAENLIREGKFAEAKTQLLQWEPLGIPPSSLEKITSRARDITLGKILRFRGLFTEAHTLLDRILQGCLLEDYFEGTGWYRVLLSEVADLLCELNQPDEAEKLLLHELNPMRERGTQNIATGRRLQLSLAETYLQRNMFAEAEELLLELQRAFSLSGEPGYNVKFNNFRVWSSLARNSHKQLEWERALPRWREALSALGALGLDGSFNAGIVRCSIAHALLMTACETESASMLQEAKTNMATDDRVYWIPMFNSNWHEYIIKTIEEHEEKEQDV</sequence>
<evidence type="ECO:0000313" key="2">
    <source>
        <dbReference type="EMBL" id="EEP78060.1"/>
    </source>
</evidence>
<proteinExistence type="predicted"/>